<gene>
    <name evidence="1" type="ORF">B0T18DRAFT_386330</name>
</gene>
<protein>
    <recommendedName>
        <fullName evidence="3">Heterokaryon incompatibility domain-containing protein</fullName>
    </recommendedName>
</protein>
<keyword evidence="2" id="KW-1185">Reference proteome</keyword>
<dbReference type="PANTHER" id="PTHR10622:SF10">
    <property type="entry name" value="HET DOMAIN-CONTAINING PROTEIN"/>
    <property type="match status" value="1"/>
</dbReference>
<dbReference type="EMBL" id="JAUKUD010000001">
    <property type="protein sequence ID" value="KAK0754454.1"/>
    <property type="molecule type" value="Genomic_DNA"/>
</dbReference>
<proteinExistence type="predicted"/>
<reference evidence="1" key="1">
    <citation type="submission" date="2023-06" db="EMBL/GenBank/DDBJ databases">
        <title>Genome-scale phylogeny and comparative genomics of the fungal order Sordariales.</title>
        <authorList>
            <consortium name="Lawrence Berkeley National Laboratory"/>
            <person name="Hensen N."/>
            <person name="Bonometti L."/>
            <person name="Westerberg I."/>
            <person name="Brannstrom I.O."/>
            <person name="Guillou S."/>
            <person name="Cros-Aarteil S."/>
            <person name="Calhoun S."/>
            <person name="Haridas S."/>
            <person name="Kuo A."/>
            <person name="Mondo S."/>
            <person name="Pangilinan J."/>
            <person name="Riley R."/>
            <person name="LaButti K."/>
            <person name="Andreopoulos B."/>
            <person name="Lipzen A."/>
            <person name="Chen C."/>
            <person name="Yanf M."/>
            <person name="Daum C."/>
            <person name="Ng V."/>
            <person name="Clum A."/>
            <person name="Steindorff A."/>
            <person name="Ohm R."/>
            <person name="Martin F."/>
            <person name="Silar P."/>
            <person name="Natvig D."/>
            <person name="Lalanne C."/>
            <person name="Gautier V."/>
            <person name="Ament-velasquez S.L."/>
            <person name="Kruys A."/>
            <person name="Hutchinson M.I."/>
            <person name="Powell A.J."/>
            <person name="Barry K."/>
            <person name="Miller A.N."/>
            <person name="Grigoriev I.V."/>
            <person name="Debuchy R."/>
            <person name="Gladieux P."/>
            <person name="Thoren M.H."/>
            <person name="Johannesson H."/>
        </authorList>
    </citation>
    <scope>NUCLEOTIDE SEQUENCE</scope>
    <source>
        <strain evidence="1">SMH3187-1</strain>
    </source>
</reference>
<dbReference type="Proteomes" id="UP001172155">
    <property type="component" value="Unassembled WGS sequence"/>
</dbReference>
<comment type="caution">
    <text evidence="1">The sequence shown here is derived from an EMBL/GenBank/DDBJ whole genome shotgun (WGS) entry which is preliminary data.</text>
</comment>
<evidence type="ECO:0000313" key="2">
    <source>
        <dbReference type="Proteomes" id="UP001172155"/>
    </source>
</evidence>
<organism evidence="1 2">
    <name type="scientific">Schizothecium vesticola</name>
    <dbReference type="NCBI Taxonomy" id="314040"/>
    <lineage>
        <taxon>Eukaryota</taxon>
        <taxon>Fungi</taxon>
        <taxon>Dikarya</taxon>
        <taxon>Ascomycota</taxon>
        <taxon>Pezizomycotina</taxon>
        <taxon>Sordariomycetes</taxon>
        <taxon>Sordariomycetidae</taxon>
        <taxon>Sordariales</taxon>
        <taxon>Schizotheciaceae</taxon>
        <taxon>Schizothecium</taxon>
    </lineage>
</organism>
<dbReference type="AlphaFoldDB" id="A0AA40KCT3"/>
<evidence type="ECO:0000313" key="1">
    <source>
        <dbReference type="EMBL" id="KAK0754454.1"/>
    </source>
</evidence>
<accession>A0AA40KCT3</accession>
<name>A0AA40KCT3_9PEZI</name>
<dbReference type="PANTHER" id="PTHR10622">
    <property type="entry name" value="HET DOMAIN-CONTAINING PROTEIN"/>
    <property type="match status" value="1"/>
</dbReference>
<sequence>MFTWYRNAAVCYAYLSDICPRVYQWESPLLFTSSQWFTRGWTLQELVTPSTVVFYNSRWKPIGTKAELCDEIQERTGISYTVLLCGEPRIGDCGSCSGGQIGFIRIGEGVTRCVHDTIQGSSLSHVLQCCSVAQKMSWTSRRNTTRVEDAAYCLLGIFGVNMPLLYGEGMRAFLRLQEEIIKTTDDQSILAFAWSGLEWPFEGQDSLLAETSHYFADKGNISPVAWAGKFSMTPSSKSINIEMTLCPLQVVWGPRTEVTRVMEENTLWLGILSCADATVHHDPQHPAIVLQEVDRDKSVFRHLTADLTSDNQGPDHSLALMYRGPTFSMQPKYE</sequence>
<evidence type="ECO:0008006" key="3">
    <source>
        <dbReference type="Google" id="ProtNLM"/>
    </source>
</evidence>